<feature type="domain" description="Glutamine amidotransferase type-2" evidence="8">
    <location>
        <begin position="2"/>
        <end position="214"/>
    </location>
</feature>
<dbReference type="PANTHER" id="PTHR43284:SF1">
    <property type="entry name" value="ASPARAGINE SYNTHETASE"/>
    <property type="match status" value="1"/>
</dbReference>
<protein>
    <recommendedName>
        <fullName evidence="3">asparagine synthase (glutamine-hydrolyzing)</fullName>
        <ecNumber evidence="3">6.3.5.4</ecNumber>
    </recommendedName>
</protein>
<comment type="caution">
    <text evidence="9">The sequence shown here is derived from an EMBL/GenBank/DDBJ whole genome shotgun (WGS) entry which is preliminary data.</text>
</comment>
<dbReference type="GO" id="GO:0004066">
    <property type="term" value="F:asparagine synthase (glutamine-hydrolyzing) activity"/>
    <property type="evidence" value="ECO:0007669"/>
    <property type="project" value="UniProtKB-EC"/>
</dbReference>
<keyword evidence="5" id="KW-0067">ATP-binding</keyword>
<dbReference type="PANTHER" id="PTHR43284">
    <property type="entry name" value="ASPARAGINE SYNTHETASE (GLUTAMINE-HYDROLYZING)"/>
    <property type="match status" value="1"/>
</dbReference>
<proteinExistence type="inferred from homology"/>
<comment type="pathway">
    <text evidence="1">Amino-acid biosynthesis; L-asparagine biosynthesis; L-asparagine from L-aspartate (L-Gln route): step 1/1.</text>
</comment>
<evidence type="ECO:0000256" key="3">
    <source>
        <dbReference type="ARBA" id="ARBA00012737"/>
    </source>
</evidence>
<dbReference type="SUPFAM" id="SSF52402">
    <property type="entry name" value="Adenine nucleotide alpha hydrolases-like"/>
    <property type="match status" value="1"/>
</dbReference>
<evidence type="ECO:0000256" key="4">
    <source>
        <dbReference type="ARBA" id="ARBA00022741"/>
    </source>
</evidence>
<keyword evidence="9" id="KW-0436">Ligase</keyword>
<dbReference type="Pfam" id="PF00733">
    <property type="entry name" value="Asn_synthase"/>
    <property type="match status" value="1"/>
</dbReference>
<evidence type="ECO:0000259" key="8">
    <source>
        <dbReference type="PROSITE" id="PS51278"/>
    </source>
</evidence>
<dbReference type="InterPro" id="IPR006426">
    <property type="entry name" value="Asn_synth_AEB"/>
</dbReference>
<reference evidence="9 10" key="1">
    <citation type="journal article" date="2015" name="Int. J. Syst. Evol. Microbiol.">
        <title>Carboxylicivirga linearis sp. nov., isolated from a sea cucumber culture pond.</title>
        <authorList>
            <person name="Wang F.Q."/>
            <person name="Zhou Y.X."/>
            <person name="Lin X.Z."/>
            <person name="Chen G.J."/>
            <person name="Du Z.J."/>
        </authorList>
    </citation>
    <scope>NUCLEOTIDE SEQUENCE [LARGE SCALE GENOMIC DNA]</scope>
    <source>
        <strain evidence="9 10">FB218</strain>
    </source>
</reference>
<dbReference type="InterPro" id="IPR017932">
    <property type="entry name" value="GATase_2_dom"/>
</dbReference>
<gene>
    <name evidence="9" type="primary">asnB</name>
    <name evidence="9" type="ORF">KEM10_20050</name>
</gene>
<dbReference type="EMBL" id="JAGUCO010000025">
    <property type="protein sequence ID" value="MBS2100589.1"/>
    <property type="molecule type" value="Genomic_DNA"/>
</dbReference>
<organism evidence="9 10">
    <name type="scientific">Carboxylicivirga linearis</name>
    <dbReference type="NCBI Taxonomy" id="1628157"/>
    <lineage>
        <taxon>Bacteria</taxon>
        <taxon>Pseudomonadati</taxon>
        <taxon>Bacteroidota</taxon>
        <taxon>Bacteroidia</taxon>
        <taxon>Marinilabiliales</taxon>
        <taxon>Marinilabiliaceae</taxon>
        <taxon>Carboxylicivirga</taxon>
    </lineage>
</organism>
<dbReference type="EC" id="6.3.5.4" evidence="3"/>
<dbReference type="Gene3D" id="3.60.20.10">
    <property type="entry name" value="Glutamine Phosphoribosylpyrophosphate, subunit 1, domain 1"/>
    <property type="match status" value="1"/>
</dbReference>
<dbReference type="Pfam" id="PF13537">
    <property type="entry name" value="GATase_7"/>
    <property type="match status" value="1"/>
</dbReference>
<dbReference type="PROSITE" id="PS51278">
    <property type="entry name" value="GATASE_TYPE_2"/>
    <property type="match status" value="1"/>
</dbReference>
<keyword evidence="6" id="KW-0315">Glutamine amidotransferase</keyword>
<name>A0ABS5K0B0_9BACT</name>
<dbReference type="Gene3D" id="3.40.50.620">
    <property type="entry name" value="HUPs"/>
    <property type="match status" value="2"/>
</dbReference>
<dbReference type="InterPro" id="IPR014729">
    <property type="entry name" value="Rossmann-like_a/b/a_fold"/>
</dbReference>
<dbReference type="CDD" id="cd01991">
    <property type="entry name" value="Asn_synthase_B_C"/>
    <property type="match status" value="1"/>
</dbReference>
<dbReference type="CDD" id="cd00712">
    <property type="entry name" value="AsnB"/>
    <property type="match status" value="1"/>
</dbReference>
<evidence type="ECO:0000256" key="5">
    <source>
        <dbReference type="ARBA" id="ARBA00022840"/>
    </source>
</evidence>
<sequence length="656" mass="74979">MCGIAGFTNNSNQSKDQQEFLLNRMLNRIIHRGPDEMGLYISDHCCIGNVRLSIVDLKSGQQPLSNEDGSLWIAYNGEVFNYPELREQLKNKGHRFKTNCDTEVVVHMYEEYGESCVQHLNGQFAFAIWDEKKQELFMARDRVGIRPLFYHLSEDRLVFGSEIKSIFEYPGINRSINYKALKQAFTYWTTITPDTVFEGINELSPGHTLLYSQGKVEIKKYWQLDFNQPKYNGSINEAIEEFETLFKESVDLRLRADVPVAAYLSGGLDSSVTTSFIRQVQPDNLNTFSIGFQDGTFDESSYQKEVSEYFKTKHHFISTNDSDIPGLLEKAIWHTEAPLFRTSPIPMMKLSGLVRDNDIKVVITGEGADENLGGYNIFKEAVIRQFWAKFPDSKFRSLLLKKLYPYIPQLSNASPAMLKMFFGYKLQETDSPIYSHLLRWRNGQNLSAHFSDGVKSLLNGYDPVNEYTEKILDLVAGYSPLEKAQYIESTVFMSGYLLSSQGDRVAMANSVEGRYPFLDHRLIEFCASLPDDFKLKGLNEKYLIKKMMQGRLPESVVNRPKQAYRAPVASAIMTYGKELLDKYLNPASFLETGLFNAQTVTSLLNKLNKSGLITEVDNMALIGILSTQILYNQYIMNYQPLDETKLIRGVVRNRKL</sequence>
<dbReference type="InterPro" id="IPR033738">
    <property type="entry name" value="AsnB_N"/>
</dbReference>
<dbReference type="NCBIfam" id="TIGR01536">
    <property type="entry name" value="asn_synth_AEB"/>
    <property type="match status" value="1"/>
</dbReference>
<evidence type="ECO:0000256" key="1">
    <source>
        <dbReference type="ARBA" id="ARBA00005187"/>
    </source>
</evidence>
<dbReference type="InterPro" id="IPR029055">
    <property type="entry name" value="Ntn_hydrolases_N"/>
</dbReference>
<dbReference type="InterPro" id="IPR051786">
    <property type="entry name" value="ASN_synthetase/amidase"/>
</dbReference>
<comment type="similarity">
    <text evidence="2">Belongs to the asparagine synthetase family.</text>
</comment>
<dbReference type="Proteomes" id="UP000708576">
    <property type="component" value="Unassembled WGS sequence"/>
</dbReference>
<evidence type="ECO:0000256" key="2">
    <source>
        <dbReference type="ARBA" id="ARBA00005752"/>
    </source>
</evidence>
<keyword evidence="10" id="KW-1185">Reference proteome</keyword>
<dbReference type="SUPFAM" id="SSF56235">
    <property type="entry name" value="N-terminal nucleophile aminohydrolases (Ntn hydrolases)"/>
    <property type="match status" value="1"/>
</dbReference>
<dbReference type="InterPro" id="IPR001962">
    <property type="entry name" value="Asn_synthase"/>
</dbReference>
<keyword evidence="4" id="KW-0547">Nucleotide-binding</keyword>
<evidence type="ECO:0000313" key="9">
    <source>
        <dbReference type="EMBL" id="MBS2100589.1"/>
    </source>
</evidence>
<comment type="catalytic activity">
    <reaction evidence="7">
        <text>L-aspartate + L-glutamine + ATP + H2O = L-asparagine + L-glutamate + AMP + diphosphate + H(+)</text>
        <dbReference type="Rhea" id="RHEA:12228"/>
        <dbReference type="ChEBI" id="CHEBI:15377"/>
        <dbReference type="ChEBI" id="CHEBI:15378"/>
        <dbReference type="ChEBI" id="CHEBI:29985"/>
        <dbReference type="ChEBI" id="CHEBI:29991"/>
        <dbReference type="ChEBI" id="CHEBI:30616"/>
        <dbReference type="ChEBI" id="CHEBI:33019"/>
        <dbReference type="ChEBI" id="CHEBI:58048"/>
        <dbReference type="ChEBI" id="CHEBI:58359"/>
        <dbReference type="ChEBI" id="CHEBI:456215"/>
        <dbReference type="EC" id="6.3.5.4"/>
    </reaction>
</comment>
<accession>A0ABS5K0B0</accession>
<evidence type="ECO:0000313" key="10">
    <source>
        <dbReference type="Proteomes" id="UP000708576"/>
    </source>
</evidence>
<dbReference type="PIRSF" id="PIRSF001589">
    <property type="entry name" value="Asn_synthetase_glu-h"/>
    <property type="match status" value="1"/>
</dbReference>
<evidence type="ECO:0000256" key="7">
    <source>
        <dbReference type="ARBA" id="ARBA00048741"/>
    </source>
</evidence>
<dbReference type="RefSeq" id="WP_212218731.1">
    <property type="nucleotide sequence ID" value="NZ_JAGUCO010000025.1"/>
</dbReference>
<evidence type="ECO:0000256" key="6">
    <source>
        <dbReference type="ARBA" id="ARBA00022962"/>
    </source>
</evidence>